<gene>
    <name evidence="1" type="ORF">CFHF_18730</name>
</gene>
<dbReference type="InterPro" id="IPR021109">
    <property type="entry name" value="Peptidase_aspartic_dom_sf"/>
</dbReference>
<dbReference type="Proteomes" id="UP000234483">
    <property type="component" value="Unassembled WGS sequence"/>
</dbReference>
<proteinExistence type="predicted"/>
<dbReference type="Pfam" id="PF13650">
    <property type="entry name" value="Asp_protease_2"/>
    <property type="match status" value="1"/>
</dbReference>
<reference evidence="1 2" key="1">
    <citation type="submission" date="2017-12" db="EMBL/GenBank/DDBJ databases">
        <title>The genome sequence of Caulobacter flavus CGMCC1 15093.</title>
        <authorList>
            <person name="Gao J."/>
            <person name="Mao X."/>
            <person name="Sun J."/>
        </authorList>
    </citation>
    <scope>NUCLEOTIDE SEQUENCE [LARGE SCALE GENOMIC DNA]</scope>
    <source>
        <strain evidence="1 2">CGMCC1 15093</strain>
    </source>
</reference>
<organism evidence="1 2">
    <name type="scientific">Caulobacter flavus</name>
    <dbReference type="NCBI Taxonomy" id="1679497"/>
    <lineage>
        <taxon>Bacteria</taxon>
        <taxon>Pseudomonadati</taxon>
        <taxon>Pseudomonadota</taxon>
        <taxon>Alphaproteobacteria</taxon>
        <taxon>Caulobacterales</taxon>
        <taxon>Caulobacteraceae</taxon>
        <taxon>Caulobacter</taxon>
    </lineage>
</organism>
<dbReference type="Gene3D" id="3.30.750.44">
    <property type="match status" value="1"/>
</dbReference>
<dbReference type="EMBL" id="PJRQ01000040">
    <property type="protein sequence ID" value="PLR09175.1"/>
    <property type="molecule type" value="Genomic_DNA"/>
</dbReference>
<dbReference type="SUPFAM" id="SSF50156">
    <property type="entry name" value="PDZ domain-like"/>
    <property type="match status" value="1"/>
</dbReference>
<evidence type="ECO:0000313" key="1">
    <source>
        <dbReference type="EMBL" id="PLR09175.1"/>
    </source>
</evidence>
<accession>A0A2N5CPU0</accession>
<name>A0A2N5CPU0_9CAUL</name>
<dbReference type="CDD" id="cd00303">
    <property type="entry name" value="retropepsin_like"/>
    <property type="match status" value="1"/>
</dbReference>
<comment type="caution">
    <text evidence="1">The sequence shown here is derived from an EMBL/GenBank/DDBJ whole genome shotgun (WGS) entry which is preliminary data.</text>
</comment>
<protein>
    <recommendedName>
        <fullName evidence="3">PDZ domain-containing protein</fullName>
    </recommendedName>
</protein>
<dbReference type="Gene3D" id="2.30.42.10">
    <property type="match status" value="1"/>
</dbReference>
<dbReference type="Gene3D" id="2.40.70.10">
    <property type="entry name" value="Acid Proteases"/>
    <property type="match status" value="2"/>
</dbReference>
<evidence type="ECO:0000313" key="2">
    <source>
        <dbReference type="Proteomes" id="UP000234483"/>
    </source>
</evidence>
<dbReference type="InterPro" id="IPR036034">
    <property type="entry name" value="PDZ_sf"/>
</dbReference>
<dbReference type="SUPFAM" id="SSF50630">
    <property type="entry name" value="Acid proteases"/>
    <property type="match status" value="1"/>
</dbReference>
<sequence>MHCSEETRRALLARMGSMAFATGATLAVAKKATSATVARNPKTLWSTLLPDPDAVMVGGTVQGERLRILIDTGSAMTVVDAALAKRLGLASTGARSVRGDVGSVTLGAGSDLSLDLGGTHFAVERYLVTDFAPIFGADGGSPNVILGIDALRDAILAIDFTARRLAFLPRDAFRPWPGAERFAVTKSLRGQLSLPIVLEGHDPVAAAIDLGSSNPLTVTPALAEAQTLMRGRRISSAATGGIDGLSISRTISVATLRVGRSLINDVPCEVLAKTDPTLVVAKLGLPVFERFLFALDVAGQALWLKPEARRLATPFRRDLSGLGLAVESGHLRGVHVAQGGPAALAGWREGEIVVAVDGVPIGPRYASSGLAQWRYGPAGGKAVLSLSDGSTRTLVLRRYY</sequence>
<dbReference type="AlphaFoldDB" id="A0A2N5CPU0"/>
<evidence type="ECO:0008006" key="3">
    <source>
        <dbReference type="Google" id="ProtNLM"/>
    </source>
</evidence>